<keyword evidence="2" id="KW-1185">Reference proteome</keyword>
<accession>A0A8E4ZI72</accession>
<dbReference type="Proteomes" id="UP000693797">
    <property type="component" value="Segment"/>
</dbReference>
<protein>
    <submittedName>
        <fullName evidence="1">Uncharacterized protein</fullName>
    </submittedName>
</protein>
<gene>
    <name evidence="1" type="ORF">Calle1_52</name>
</gene>
<name>A0A8E4ZI72_9CAUD</name>
<dbReference type="EMBL" id="MT732432">
    <property type="protein sequence ID" value="QQV89763.1"/>
    <property type="molecule type" value="Genomic_DNA"/>
</dbReference>
<reference evidence="1 2" key="1">
    <citation type="submission" date="2020-07" db="EMBL/GenBank/DDBJ databases">
        <title>Highly diverse flavobacterial phages as mortality factor during North Sea spring blooms.</title>
        <authorList>
            <person name="Bartlau N."/>
            <person name="Wichels A."/>
            <person name="Krohne G."/>
            <person name="Adriaenssens E.M."/>
            <person name="Heins A."/>
            <person name="Fuchs B.M."/>
            <person name="Amann R."/>
            <person name="Moraru C."/>
        </authorList>
    </citation>
    <scope>NUCLEOTIDE SEQUENCE [LARGE SCALE GENOMIC DNA]</scope>
</reference>
<sequence length="56" mass="6492">MVATSVEEKVAVIQIYIHHKVDKEVNIKPVLPKEAPLLEVAYRIAKQWVRENIIIK</sequence>
<proteinExistence type="predicted"/>
<evidence type="ECO:0000313" key="1">
    <source>
        <dbReference type="EMBL" id="QQV89763.1"/>
    </source>
</evidence>
<organism evidence="1 2">
    <name type="scientific">Cellulophaga phage Calle_1</name>
    <dbReference type="NCBI Taxonomy" id="2745643"/>
    <lineage>
        <taxon>Viruses</taxon>
        <taxon>Duplodnaviria</taxon>
        <taxon>Heunggongvirae</taxon>
        <taxon>Uroviricota</taxon>
        <taxon>Caudoviricetes</taxon>
        <taxon>Pervagoviridae</taxon>
        <taxon>Callevirus</taxon>
        <taxon>Callevirus Calle</taxon>
    </lineage>
</organism>
<evidence type="ECO:0000313" key="2">
    <source>
        <dbReference type="Proteomes" id="UP000693797"/>
    </source>
</evidence>